<evidence type="ECO:0000313" key="7">
    <source>
        <dbReference type="Proteomes" id="UP000014500"/>
    </source>
</evidence>
<dbReference type="eggNOG" id="KOG1516">
    <property type="taxonomic scope" value="Eukaryota"/>
</dbReference>
<dbReference type="STRING" id="126957.T1IZ18"/>
<dbReference type="InterPro" id="IPR051093">
    <property type="entry name" value="Neuroligin/BSAL"/>
</dbReference>
<keyword evidence="2" id="KW-0325">Glycoprotein</keyword>
<reference evidence="6" key="2">
    <citation type="submission" date="2015-02" db="UniProtKB">
        <authorList>
            <consortium name="EnsemblMetazoa"/>
        </authorList>
    </citation>
    <scope>IDENTIFICATION</scope>
</reference>
<reference evidence="7" key="1">
    <citation type="submission" date="2011-05" db="EMBL/GenBank/DDBJ databases">
        <authorList>
            <person name="Richards S.R."/>
            <person name="Qu J."/>
            <person name="Jiang H."/>
            <person name="Jhangiani S.N."/>
            <person name="Agravi P."/>
            <person name="Goodspeed R."/>
            <person name="Gross S."/>
            <person name="Mandapat C."/>
            <person name="Jackson L."/>
            <person name="Mathew T."/>
            <person name="Pu L."/>
            <person name="Thornton R."/>
            <person name="Saada N."/>
            <person name="Wilczek-Boney K.B."/>
            <person name="Lee S."/>
            <person name="Kovar C."/>
            <person name="Wu Y."/>
            <person name="Scherer S.E."/>
            <person name="Worley K.C."/>
            <person name="Muzny D.M."/>
            <person name="Gibbs R."/>
        </authorList>
    </citation>
    <scope>NUCLEOTIDE SEQUENCE</scope>
    <source>
        <strain evidence="7">Brora</strain>
    </source>
</reference>
<dbReference type="Pfam" id="PF00135">
    <property type="entry name" value="COesterase"/>
    <property type="match status" value="1"/>
</dbReference>
<dbReference type="PhylomeDB" id="T1IZ18"/>
<keyword evidence="7" id="KW-1185">Reference proteome</keyword>
<dbReference type="InterPro" id="IPR002018">
    <property type="entry name" value="CarbesteraseB"/>
</dbReference>
<feature type="domain" description="Carboxylesterase type B" evidence="5">
    <location>
        <begin position="95"/>
        <end position="522"/>
    </location>
</feature>
<evidence type="ECO:0000259" key="5">
    <source>
        <dbReference type="Pfam" id="PF00135"/>
    </source>
</evidence>
<proteinExistence type="inferred from homology"/>
<dbReference type="Proteomes" id="UP000014500">
    <property type="component" value="Unassembled WGS sequence"/>
</dbReference>
<keyword evidence="4" id="KW-0812">Transmembrane</keyword>
<feature type="compositionally biased region" description="Polar residues" evidence="3">
    <location>
        <begin position="699"/>
        <end position="709"/>
    </location>
</feature>
<evidence type="ECO:0000313" key="6">
    <source>
        <dbReference type="EnsemblMetazoa" id="SMAR006487-PA"/>
    </source>
</evidence>
<dbReference type="EnsemblMetazoa" id="SMAR006487-RA">
    <property type="protein sequence ID" value="SMAR006487-PA"/>
    <property type="gene ID" value="SMAR006487"/>
</dbReference>
<evidence type="ECO:0000256" key="4">
    <source>
        <dbReference type="SAM" id="Phobius"/>
    </source>
</evidence>
<keyword evidence="4" id="KW-1133">Transmembrane helix</keyword>
<organism evidence="6 7">
    <name type="scientific">Strigamia maritima</name>
    <name type="common">European centipede</name>
    <name type="synonym">Geophilus maritimus</name>
    <dbReference type="NCBI Taxonomy" id="126957"/>
    <lineage>
        <taxon>Eukaryota</taxon>
        <taxon>Metazoa</taxon>
        <taxon>Ecdysozoa</taxon>
        <taxon>Arthropoda</taxon>
        <taxon>Myriapoda</taxon>
        <taxon>Chilopoda</taxon>
        <taxon>Pleurostigmophora</taxon>
        <taxon>Geophilomorpha</taxon>
        <taxon>Linotaeniidae</taxon>
        <taxon>Strigamia</taxon>
    </lineage>
</organism>
<feature type="transmembrane region" description="Helical" evidence="4">
    <location>
        <begin position="639"/>
        <end position="663"/>
    </location>
</feature>
<accession>T1IZ18</accession>
<dbReference type="HOGENOM" id="CLU_006586_5_0_1"/>
<dbReference type="PANTHER" id="PTHR43903">
    <property type="entry name" value="NEUROLIGIN"/>
    <property type="match status" value="1"/>
</dbReference>
<dbReference type="InterPro" id="IPR029058">
    <property type="entry name" value="AB_hydrolase_fold"/>
</dbReference>
<evidence type="ECO:0000256" key="2">
    <source>
        <dbReference type="ARBA" id="ARBA00023180"/>
    </source>
</evidence>
<dbReference type="AlphaFoldDB" id="T1IZ18"/>
<dbReference type="Gene3D" id="3.40.50.1820">
    <property type="entry name" value="alpha/beta hydrolase"/>
    <property type="match status" value="1"/>
</dbReference>
<sequence>MHESWESSPERIIMHRFLKAQLRIYIGLPRSITECDKWNVYLERQQIYQTCKMGGYALMLTILLLGRPKCSSSADESIYPPRNFGKNKSAYDVGRNPEKLPVVFYIHGESFEWNSGNPYDGSVLASFGNVVVVTVNFRLGVFGFLSTESVRGNYGLVDLITALHWVEENIEHFGGDPQNVTILGQGHGAALVSLLMISPLAKGAFHRAIVQSGSALSEWAMAKEPQQYAVKLAAALGCPTDKDEEMVICLRDKPFETILAVDLHVPEYLTAFGPTLDGIVLTAAPEQAIKVQNDLFSRYDLLFGVNKYESHLPFSGDDAQFGFEVDKRDRILRTFIANSYSYHLNEIFALLVNEYTDWTKPILHPINIRDATMEVLGDAQVVAPLVKTASYHSSSQGRTFFYNFAYQTKDGDYPQRLGCVHGEELPYVFGAPLVDGLTYFPQNYTKTEKMLSEAVMRYWTNFAKSGDPNQPEKQTSIHGGKNKNRFVKLNWPPYENAHQKYLSIGMRPKIRHHYRAHKLSVWTKLIPEIHHPGDESVGVKHHLFNRHDDPTTFEGNVRHAVPYTHEPPTQSPPYTSINSTYPRPNLTDLIYFGLRPPPPPTPPNAGPVESGRAETIPQAKNQTEPQRVEAIGPGGYSTALSVTIAVGCSLLILNVLIFAGVYYQRDKNRLEAKLQKRSAEQTRKSPHHHEPNVGAMAATHTNTTGSPHQSKGVHLPQQLPPGQLRVPPPSPIAPTEAGKMNTLGKSPHKTAGHVADDALPESQPLLAVQNPINRMQLPPHAPTGGRNPKTNEIHVMGLPGEEEEYKYNTNVK</sequence>
<evidence type="ECO:0000256" key="1">
    <source>
        <dbReference type="ARBA" id="ARBA00005964"/>
    </source>
</evidence>
<dbReference type="EMBL" id="JH431704">
    <property type="status" value="NOT_ANNOTATED_CDS"/>
    <property type="molecule type" value="Genomic_DNA"/>
</dbReference>
<evidence type="ECO:0000256" key="3">
    <source>
        <dbReference type="SAM" id="MobiDB-lite"/>
    </source>
</evidence>
<name>T1IZ18_STRMM</name>
<feature type="region of interest" description="Disordered" evidence="3">
    <location>
        <begin position="674"/>
        <end position="718"/>
    </location>
</feature>
<protein>
    <recommendedName>
        <fullName evidence="5">Carboxylesterase type B domain-containing protein</fullName>
    </recommendedName>
</protein>
<feature type="compositionally biased region" description="Basic and acidic residues" evidence="3">
    <location>
        <begin position="674"/>
        <end position="691"/>
    </location>
</feature>
<dbReference type="SUPFAM" id="SSF53474">
    <property type="entry name" value="alpha/beta-Hydrolases"/>
    <property type="match status" value="1"/>
</dbReference>
<dbReference type="OMA" id="TSIWINC"/>
<comment type="similarity">
    <text evidence="1">Belongs to the type-B carboxylesterase/lipase family.</text>
</comment>
<keyword evidence="4" id="KW-0472">Membrane</keyword>
<feature type="region of interest" description="Disordered" evidence="3">
    <location>
        <begin position="771"/>
        <end position="812"/>
    </location>
</feature>